<dbReference type="RefSeq" id="WP_379909913.1">
    <property type="nucleotide sequence ID" value="NZ_JBHSWE010000001.1"/>
</dbReference>
<evidence type="ECO:0000313" key="1">
    <source>
        <dbReference type="EMBL" id="MFC6671401.1"/>
    </source>
</evidence>
<dbReference type="SUPFAM" id="SSF53335">
    <property type="entry name" value="S-adenosyl-L-methionine-dependent methyltransferases"/>
    <property type="match status" value="1"/>
</dbReference>
<dbReference type="Gene3D" id="3.40.50.150">
    <property type="entry name" value="Vaccinia Virus protein VP39"/>
    <property type="match status" value="1"/>
</dbReference>
<sequence length="161" mass="18199">MVELRPLVVETARDWLFLKESPRLQIDIDDAECYAARQNGGTETGTDILFSDLFLDEGMQQMQLDQDFLADCHRMLNHQGILVLNLWDEGHSGNRLALTRLEALFDARCLLCPVNGGNLIALAFKGGLPVSNPRRLQQQARQLGKKLGVPLQRLLNQLKQY</sequence>
<evidence type="ECO:0000313" key="2">
    <source>
        <dbReference type="Proteomes" id="UP001596422"/>
    </source>
</evidence>
<dbReference type="Proteomes" id="UP001596422">
    <property type="component" value="Unassembled WGS sequence"/>
</dbReference>
<reference evidence="2" key="1">
    <citation type="journal article" date="2019" name="Int. J. Syst. Evol. Microbiol.">
        <title>The Global Catalogue of Microorganisms (GCM) 10K type strain sequencing project: providing services to taxonomists for standard genome sequencing and annotation.</title>
        <authorList>
            <consortium name="The Broad Institute Genomics Platform"/>
            <consortium name="The Broad Institute Genome Sequencing Center for Infectious Disease"/>
            <person name="Wu L."/>
            <person name="Ma J."/>
        </authorList>
    </citation>
    <scope>NUCLEOTIDE SEQUENCE [LARGE SCALE GENOMIC DNA]</scope>
    <source>
        <strain evidence="2">NBRC 111756</strain>
    </source>
</reference>
<name>A0ABW2A1Q9_9GAMM</name>
<evidence type="ECO:0008006" key="3">
    <source>
        <dbReference type="Google" id="ProtNLM"/>
    </source>
</evidence>
<gene>
    <name evidence="1" type="ORF">ACFQDL_15965</name>
</gene>
<proteinExistence type="predicted"/>
<keyword evidence="2" id="KW-1185">Reference proteome</keyword>
<protein>
    <recommendedName>
        <fullName evidence="3">Spermidine synthase</fullName>
    </recommendedName>
</protein>
<accession>A0ABW2A1Q9</accession>
<organism evidence="1 2">
    <name type="scientific">Marinobacterium aestuariivivens</name>
    <dbReference type="NCBI Taxonomy" id="1698799"/>
    <lineage>
        <taxon>Bacteria</taxon>
        <taxon>Pseudomonadati</taxon>
        <taxon>Pseudomonadota</taxon>
        <taxon>Gammaproteobacteria</taxon>
        <taxon>Oceanospirillales</taxon>
        <taxon>Oceanospirillaceae</taxon>
        <taxon>Marinobacterium</taxon>
    </lineage>
</organism>
<dbReference type="EMBL" id="JBHSWE010000001">
    <property type="protein sequence ID" value="MFC6671401.1"/>
    <property type="molecule type" value="Genomic_DNA"/>
</dbReference>
<dbReference type="InterPro" id="IPR029063">
    <property type="entry name" value="SAM-dependent_MTases_sf"/>
</dbReference>
<comment type="caution">
    <text evidence="1">The sequence shown here is derived from an EMBL/GenBank/DDBJ whole genome shotgun (WGS) entry which is preliminary data.</text>
</comment>